<reference evidence="2" key="1">
    <citation type="submission" date="2022-03" db="EMBL/GenBank/DDBJ databases">
        <authorList>
            <person name="Martin H S."/>
        </authorList>
    </citation>
    <scope>NUCLEOTIDE SEQUENCE</scope>
</reference>
<sequence>MYSARWGVEQSGKLNIGDDDAVLSVDTCCLHLGEFCINHPRVIPLDTNSDGSSHKTDEVARARAGRGVDSAMPQWPLRLAPTPHVISDAIAHAGFD</sequence>
<gene>
    <name evidence="2" type="ORF">IPOD504_LOCUS14285</name>
</gene>
<proteinExistence type="predicted"/>
<feature type="non-terminal residue" evidence="2">
    <location>
        <position position="1"/>
    </location>
</feature>
<protein>
    <submittedName>
        <fullName evidence="2">Uncharacterized protein</fullName>
    </submittedName>
</protein>
<keyword evidence="3" id="KW-1185">Reference proteome</keyword>
<name>A0ABN8IZI7_9NEOP</name>
<evidence type="ECO:0000256" key="1">
    <source>
        <dbReference type="SAM" id="MobiDB-lite"/>
    </source>
</evidence>
<feature type="region of interest" description="Disordered" evidence="1">
    <location>
        <begin position="46"/>
        <end position="67"/>
    </location>
</feature>
<organism evidence="2 3">
    <name type="scientific">Iphiclides podalirius</name>
    <name type="common">scarce swallowtail</name>
    <dbReference type="NCBI Taxonomy" id="110791"/>
    <lineage>
        <taxon>Eukaryota</taxon>
        <taxon>Metazoa</taxon>
        <taxon>Ecdysozoa</taxon>
        <taxon>Arthropoda</taxon>
        <taxon>Hexapoda</taxon>
        <taxon>Insecta</taxon>
        <taxon>Pterygota</taxon>
        <taxon>Neoptera</taxon>
        <taxon>Endopterygota</taxon>
        <taxon>Lepidoptera</taxon>
        <taxon>Glossata</taxon>
        <taxon>Ditrysia</taxon>
        <taxon>Papilionoidea</taxon>
        <taxon>Papilionidae</taxon>
        <taxon>Papilioninae</taxon>
        <taxon>Iphiclides</taxon>
    </lineage>
</organism>
<accession>A0ABN8IZI7</accession>
<feature type="compositionally biased region" description="Basic and acidic residues" evidence="1">
    <location>
        <begin position="52"/>
        <end position="61"/>
    </location>
</feature>
<evidence type="ECO:0000313" key="2">
    <source>
        <dbReference type="EMBL" id="CAH2068401.1"/>
    </source>
</evidence>
<dbReference type="Proteomes" id="UP000837857">
    <property type="component" value="Chromosome 5"/>
</dbReference>
<dbReference type="EMBL" id="OW152817">
    <property type="protein sequence ID" value="CAH2068401.1"/>
    <property type="molecule type" value="Genomic_DNA"/>
</dbReference>
<evidence type="ECO:0000313" key="3">
    <source>
        <dbReference type="Proteomes" id="UP000837857"/>
    </source>
</evidence>